<dbReference type="PANTHER" id="PTHR23162:SF7">
    <property type="entry name" value="PROTEIN BCAP"/>
    <property type="match status" value="1"/>
</dbReference>
<name>A0A4Z2HPJ0_9TELE</name>
<sequence>MSPEDDPHSPLLGFSSIGEDVPLSCGDLVRSRELGRRSRACSGLHTRTPEPDVNYRGKSLFLKTLMDAEAAANSAAIQLVAFKDAMEDEFADSRRCAIDKRRITRQRGLLLEKLEDFRRINKSVRQKLKQLQDTEDDRIESDHQTDMLLKKISQAESVNEQLKRDVRESERKVEELMDLRREEQVAELQAEFHDLRIKYANLLKEAQRTRDAEDREVEKLRQELKSHRESLSAAEQSLFECRGNLRRSERECSDESASVRRLQVQVCNATPVRLTSRR</sequence>
<proteinExistence type="inferred from homology"/>
<evidence type="ECO:0000256" key="5">
    <source>
        <dbReference type="ARBA" id="ARBA00023054"/>
    </source>
</evidence>
<accession>A0A4Z2HPJ0</accession>
<keyword evidence="10" id="KW-1185">Reference proteome</keyword>
<evidence type="ECO:0000256" key="1">
    <source>
        <dbReference type="ARBA" id="ARBA00004114"/>
    </source>
</evidence>
<feature type="coiled-coil region" evidence="8">
    <location>
        <begin position="114"/>
        <end position="237"/>
    </location>
</feature>
<evidence type="ECO:0000256" key="7">
    <source>
        <dbReference type="ARBA" id="ARBA00023273"/>
    </source>
</evidence>
<dbReference type="GO" id="GO:0036064">
    <property type="term" value="C:ciliary basal body"/>
    <property type="evidence" value="ECO:0007669"/>
    <property type="project" value="TreeGrafter"/>
</dbReference>
<evidence type="ECO:0000256" key="6">
    <source>
        <dbReference type="ARBA" id="ARBA00023212"/>
    </source>
</evidence>
<dbReference type="GO" id="GO:1902018">
    <property type="term" value="P:negative regulation of cilium assembly"/>
    <property type="evidence" value="ECO:0007669"/>
    <property type="project" value="TreeGrafter"/>
</dbReference>
<dbReference type="AlphaFoldDB" id="A0A4Z2HPJ0"/>
<reference evidence="9 10" key="1">
    <citation type="submission" date="2019-03" db="EMBL/GenBank/DDBJ databases">
        <title>First draft genome of Liparis tanakae, snailfish: a comprehensive survey of snailfish specific genes.</title>
        <authorList>
            <person name="Kim W."/>
            <person name="Song I."/>
            <person name="Jeong J.-H."/>
            <person name="Kim D."/>
            <person name="Kim S."/>
            <person name="Ryu S."/>
            <person name="Song J.Y."/>
            <person name="Lee S.K."/>
        </authorList>
    </citation>
    <scope>NUCLEOTIDE SEQUENCE [LARGE SCALE GENOMIC DNA]</scope>
    <source>
        <tissue evidence="9">Muscle</tissue>
    </source>
</reference>
<keyword evidence="6" id="KW-0206">Cytoskeleton</keyword>
<comment type="caution">
    <text evidence="9">The sequence shown here is derived from an EMBL/GenBank/DDBJ whole genome shotgun (WGS) entry which is preliminary data.</text>
</comment>
<protein>
    <submittedName>
        <fullName evidence="9">Outer dense fiber protein 2</fullName>
    </submittedName>
</protein>
<dbReference type="Proteomes" id="UP000314294">
    <property type="component" value="Unassembled WGS sequence"/>
</dbReference>
<evidence type="ECO:0000256" key="8">
    <source>
        <dbReference type="SAM" id="Coils"/>
    </source>
</evidence>
<evidence type="ECO:0000256" key="4">
    <source>
        <dbReference type="ARBA" id="ARBA00022490"/>
    </source>
</evidence>
<dbReference type="OrthoDB" id="413404at2759"/>
<dbReference type="PANTHER" id="PTHR23162">
    <property type="entry name" value="OUTER DENSE FIBER OF SPERM TAILS 2"/>
    <property type="match status" value="1"/>
</dbReference>
<dbReference type="EMBL" id="SRLO01000203">
    <property type="protein sequence ID" value="TNN67491.1"/>
    <property type="molecule type" value="Genomic_DNA"/>
</dbReference>
<keyword evidence="7" id="KW-0966">Cell projection</keyword>
<evidence type="ECO:0000313" key="9">
    <source>
        <dbReference type="EMBL" id="TNN67491.1"/>
    </source>
</evidence>
<keyword evidence="4" id="KW-0963">Cytoplasm</keyword>
<dbReference type="InterPro" id="IPR026099">
    <property type="entry name" value="Odf2-rel"/>
</dbReference>
<evidence type="ECO:0000313" key="10">
    <source>
        <dbReference type="Proteomes" id="UP000314294"/>
    </source>
</evidence>
<comment type="subcellular location">
    <subcellularLocation>
        <location evidence="2">Cell projection</location>
        <location evidence="2">Cilium</location>
    </subcellularLocation>
    <subcellularLocation>
        <location evidence="1">Cytoplasm</location>
        <location evidence="1">Cytoskeleton</location>
        <location evidence="1">Microtubule organizing center</location>
        <location evidence="1">Centrosome</location>
        <location evidence="1">Centriole</location>
    </subcellularLocation>
</comment>
<dbReference type="GO" id="GO:0005813">
    <property type="term" value="C:centrosome"/>
    <property type="evidence" value="ECO:0007669"/>
    <property type="project" value="TreeGrafter"/>
</dbReference>
<organism evidence="9 10">
    <name type="scientific">Liparis tanakae</name>
    <name type="common">Tanaka's snailfish</name>
    <dbReference type="NCBI Taxonomy" id="230148"/>
    <lineage>
        <taxon>Eukaryota</taxon>
        <taxon>Metazoa</taxon>
        <taxon>Chordata</taxon>
        <taxon>Craniata</taxon>
        <taxon>Vertebrata</taxon>
        <taxon>Euteleostomi</taxon>
        <taxon>Actinopterygii</taxon>
        <taxon>Neopterygii</taxon>
        <taxon>Teleostei</taxon>
        <taxon>Neoteleostei</taxon>
        <taxon>Acanthomorphata</taxon>
        <taxon>Eupercaria</taxon>
        <taxon>Perciformes</taxon>
        <taxon>Cottioidei</taxon>
        <taxon>Cottales</taxon>
        <taxon>Liparidae</taxon>
        <taxon>Liparis</taxon>
    </lineage>
</organism>
<evidence type="ECO:0000256" key="3">
    <source>
        <dbReference type="ARBA" id="ARBA00009316"/>
    </source>
</evidence>
<dbReference type="GO" id="GO:0005814">
    <property type="term" value="C:centriole"/>
    <property type="evidence" value="ECO:0007669"/>
    <property type="project" value="UniProtKB-SubCell"/>
</dbReference>
<evidence type="ECO:0000256" key="2">
    <source>
        <dbReference type="ARBA" id="ARBA00004138"/>
    </source>
</evidence>
<gene>
    <name evidence="9" type="primary">odf2</name>
    <name evidence="9" type="ORF">EYF80_022297</name>
</gene>
<comment type="similarity">
    <text evidence="3">Belongs to the ODF2 family.</text>
</comment>
<keyword evidence="5 8" id="KW-0175">Coiled coil</keyword>